<evidence type="ECO:0000256" key="1">
    <source>
        <dbReference type="ARBA" id="ARBA00004651"/>
    </source>
</evidence>
<dbReference type="AlphaFoldDB" id="A0A402CW97"/>
<dbReference type="InterPro" id="IPR008910">
    <property type="entry name" value="MSC_TM_helix"/>
</dbReference>
<dbReference type="InterPro" id="IPR010920">
    <property type="entry name" value="LSM_dom_sf"/>
</dbReference>
<dbReference type="EMBL" id="AP025739">
    <property type="protein sequence ID" value="BDI34068.1"/>
    <property type="molecule type" value="Genomic_DNA"/>
</dbReference>
<dbReference type="PANTHER" id="PTHR30221:SF1">
    <property type="entry name" value="SMALL-CONDUCTANCE MECHANOSENSITIVE CHANNEL"/>
    <property type="match status" value="1"/>
</dbReference>
<evidence type="ECO:0000256" key="7">
    <source>
        <dbReference type="SAM" id="MobiDB-lite"/>
    </source>
</evidence>
<comment type="subcellular location">
    <subcellularLocation>
        <location evidence="1">Cell membrane</location>
        <topology evidence="1">Multi-pass membrane protein</topology>
    </subcellularLocation>
</comment>
<dbReference type="InterPro" id="IPR045275">
    <property type="entry name" value="MscS_archaea/bacteria_type"/>
</dbReference>
<dbReference type="SUPFAM" id="SSF82861">
    <property type="entry name" value="Mechanosensitive channel protein MscS (YggB), transmembrane region"/>
    <property type="match status" value="1"/>
</dbReference>
<dbReference type="Proteomes" id="UP000287394">
    <property type="component" value="Chromosome"/>
</dbReference>
<name>A0A402CW97_9BACT</name>
<dbReference type="Gene3D" id="1.10.287.1260">
    <property type="match status" value="1"/>
</dbReference>
<organism evidence="9 10">
    <name type="scientific">Capsulimonas corticalis</name>
    <dbReference type="NCBI Taxonomy" id="2219043"/>
    <lineage>
        <taxon>Bacteria</taxon>
        <taxon>Bacillati</taxon>
        <taxon>Armatimonadota</taxon>
        <taxon>Armatimonadia</taxon>
        <taxon>Capsulimonadales</taxon>
        <taxon>Capsulimonadaceae</taxon>
        <taxon>Capsulimonas</taxon>
    </lineage>
</organism>
<dbReference type="Gene3D" id="2.30.30.60">
    <property type="match status" value="1"/>
</dbReference>
<dbReference type="Gene3D" id="3.30.70.100">
    <property type="match status" value="1"/>
</dbReference>
<dbReference type="Pfam" id="PF21088">
    <property type="entry name" value="MS_channel_1st"/>
    <property type="match status" value="1"/>
</dbReference>
<protein>
    <submittedName>
        <fullName evidence="9">Uncharacterized protein</fullName>
    </submittedName>
</protein>
<dbReference type="InterPro" id="IPR011014">
    <property type="entry name" value="MscS_channel_TM-2"/>
</dbReference>
<dbReference type="Pfam" id="PF05552">
    <property type="entry name" value="MS_channel_1st_1"/>
    <property type="match status" value="1"/>
</dbReference>
<dbReference type="InterPro" id="IPR006685">
    <property type="entry name" value="MscS_channel_2nd"/>
</dbReference>
<evidence type="ECO:0000256" key="2">
    <source>
        <dbReference type="ARBA" id="ARBA00008017"/>
    </source>
</evidence>
<keyword evidence="3" id="KW-1003">Cell membrane</keyword>
<dbReference type="SUPFAM" id="SSF82689">
    <property type="entry name" value="Mechanosensitive channel protein MscS (YggB), C-terminal domain"/>
    <property type="match status" value="1"/>
</dbReference>
<evidence type="ECO:0000256" key="4">
    <source>
        <dbReference type="ARBA" id="ARBA00022692"/>
    </source>
</evidence>
<evidence type="ECO:0000256" key="3">
    <source>
        <dbReference type="ARBA" id="ARBA00022475"/>
    </source>
</evidence>
<dbReference type="KEGG" id="ccot:CCAX7_61190"/>
<dbReference type="Pfam" id="PF00924">
    <property type="entry name" value="MS_channel_2nd"/>
    <property type="match status" value="1"/>
</dbReference>
<dbReference type="RefSeq" id="WP_119321615.1">
    <property type="nucleotide sequence ID" value="NZ_AP025739.1"/>
</dbReference>
<reference evidence="9 10" key="1">
    <citation type="journal article" date="2019" name="Int. J. Syst. Evol. Microbiol.">
        <title>Capsulimonas corticalis gen. nov., sp. nov., an aerobic capsulated bacterium, of a novel bacterial order, Capsulimonadales ord. nov., of the class Armatimonadia of the phylum Armatimonadetes.</title>
        <authorList>
            <person name="Li J."/>
            <person name="Kudo C."/>
            <person name="Tonouchi A."/>
        </authorList>
    </citation>
    <scope>NUCLEOTIDE SEQUENCE [LARGE SCALE GENOMIC DNA]</scope>
    <source>
        <strain evidence="9 10">AX-7</strain>
    </source>
</reference>
<evidence type="ECO:0000313" key="9">
    <source>
        <dbReference type="EMBL" id="BDI34068.1"/>
    </source>
</evidence>
<evidence type="ECO:0000256" key="5">
    <source>
        <dbReference type="ARBA" id="ARBA00022989"/>
    </source>
</evidence>
<sequence>MSQSYWSAFLIPLQATLHRIVSFIPRFLVALLLLLMFWGVASLARRLARQALGKIHHIPWAVRLLIVRSIYLGTLFIGILVALSAANIDVTTLIASLGVAGFALGFALKDILENFIAGVLLLFARPFELKDQVTLGNYEGTVTDIQIRTTSLQTYGDELVIIPNSAVYTNPVVNHTRLGKRRYTIDFDTSLTADASLVEREALEAAQQNEDIAKDPAPILRVRSVDSGNDVLSWRLYYWADPMKATEVKTISEMLRSLKQVLYDAGVPTPTSTSATILRRETPEPVPPFRAAQNNADIGDQS</sequence>
<evidence type="ECO:0000256" key="8">
    <source>
        <dbReference type="SAM" id="Phobius"/>
    </source>
</evidence>
<keyword evidence="5 8" id="KW-1133">Transmembrane helix</keyword>
<feature type="compositionally biased region" description="Polar residues" evidence="7">
    <location>
        <begin position="292"/>
        <end position="302"/>
    </location>
</feature>
<dbReference type="SUPFAM" id="SSF50182">
    <property type="entry name" value="Sm-like ribonucleoproteins"/>
    <property type="match status" value="1"/>
</dbReference>
<keyword evidence="10" id="KW-1185">Reference proteome</keyword>
<evidence type="ECO:0000256" key="6">
    <source>
        <dbReference type="ARBA" id="ARBA00023136"/>
    </source>
</evidence>
<proteinExistence type="inferred from homology"/>
<dbReference type="OrthoDB" id="9793781at2"/>
<dbReference type="InterPro" id="IPR011066">
    <property type="entry name" value="MscS_channel_C_sf"/>
</dbReference>
<keyword evidence="6 8" id="KW-0472">Membrane</keyword>
<feature type="region of interest" description="Disordered" evidence="7">
    <location>
        <begin position="279"/>
        <end position="302"/>
    </location>
</feature>
<dbReference type="InterPro" id="IPR023408">
    <property type="entry name" value="MscS_beta-dom_sf"/>
</dbReference>
<evidence type="ECO:0000313" key="10">
    <source>
        <dbReference type="Proteomes" id="UP000287394"/>
    </source>
</evidence>
<keyword evidence="4 8" id="KW-0812">Transmembrane</keyword>
<accession>A0A402CW97</accession>
<dbReference type="GO" id="GO:0005886">
    <property type="term" value="C:plasma membrane"/>
    <property type="evidence" value="ECO:0007669"/>
    <property type="project" value="UniProtKB-SubCell"/>
</dbReference>
<dbReference type="InterPro" id="IPR049142">
    <property type="entry name" value="MS_channel_1st"/>
</dbReference>
<comment type="similarity">
    <text evidence="2">Belongs to the MscS (TC 1.A.23) family.</text>
</comment>
<feature type="transmembrane region" description="Helical" evidence="8">
    <location>
        <begin position="65"/>
        <end position="84"/>
    </location>
</feature>
<gene>
    <name evidence="9" type="ORF">CCAX7_61190</name>
</gene>
<feature type="transmembrane region" description="Helical" evidence="8">
    <location>
        <begin position="20"/>
        <end position="44"/>
    </location>
</feature>
<dbReference type="PANTHER" id="PTHR30221">
    <property type="entry name" value="SMALL-CONDUCTANCE MECHANOSENSITIVE CHANNEL"/>
    <property type="match status" value="1"/>
</dbReference>
<dbReference type="GO" id="GO:0008381">
    <property type="term" value="F:mechanosensitive monoatomic ion channel activity"/>
    <property type="evidence" value="ECO:0007669"/>
    <property type="project" value="InterPro"/>
</dbReference>